<evidence type="ECO:0000313" key="1">
    <source>
        <dbReference type="EMBL" id="KAH9325970.1"/>
    </source>
</evidence>
<dbReference type="Gene3D" id="3.30.559.10">
    <property type="entry name" value="Chloramphenicol acetyltransferase-like domain"/>
    <property type="match status" value="1"/>
</dbReference>
<evidence type="ECO:0000313" key="2">
    <source>
        <dbReference type="Proteomes" id="UP000824469"/>
    </source>
</evidence>
<feature type="non-terminal residue" evidence="1">
    <location>
        <position position="1"/>
    </location>
</feature>
<dbReference type="PANTHER" id="PTHR34375">
    <property type="entry name" value="GATA ZINC FINGER PROTEIN-RELATED"/>
    <property type="match status" value="1"/>
</dbReference>
<comment type="caution">
    <text evidence="1">The sequence shown here is derived from an EMBL/GenBank/DDBJ whole genome shotgun (WGS) entry which is preliminary data.</text>
</comment>
<accession>A0AA38LKL4</accession>
<dbReference type="Proteomes" id="UP000824469">
    <property type="component" value="Unassembled WGS sequence"/>
</dbReference>
<sequence length="316" mass="34711">MENEYEYPIPKSRSLGTTESNWCSAVDSGTGTSISGILLGQSISLASLQSALSAILSSQPLLRARITEKEGQLCFEVDGNALVDVEIIDKGERPEAEDPGTHRTQPPWLQIVEDEMDAGFPAEKPFRVFQVKLYQLPDANSLIILRFHSAAADYASAVQVSSDLLKHLKECVEPNGEGSDKKRPNLEEEEDVFELRVPSLEAATPPAKARKSFWAHGIDVLGYGLSAFRHAILPLENVVEKRQSRVIVADYGEDVTRNILELCKRKSSDLNGLLNAALLKAVAKFKGTGNRGEHYALVFTAQLQVHVGASDIRFHC</sequence>
<proteinExistence type="predicted"/>
<dbReference type="AlphaFoldDB" id="A0AA38LKL4"/>
<protein>
    <recommendedName>
        <fullName evidence="3">Condensation domain-containing protein</fullName>
    </recommendedName>
</protein>
<dbReference type="PANTHER" id="PTHR34375:SF2">
    <property type="entry name" value="GATA ZINC FINGER PROTEIN"/>
    <property type="match status" value="1"/>
</dbReference>
<evidence type="ECO:0008006" key="3">
    <source>
        <dbReference type="Google" id="ProtNLM"/>
    </source>
</evidence>
<dbReference type="SUPFAM" id="SSF52777">
    <property type="entry name" value="CoA-dependent acyltransferases"/>
    <property type="match status" value="1"/>
</dbReference>
<reference evidence="1 2" key="1">
    <citation type="journal article" date="2021" name="Nat. Plants">
        <title>The Taxus genome provides insights into paclitaxel biosynthesis.</title>
        <authorList>
            <person name="Xiong X."/>
            <person name="Gou J."/>
            <person name="Liao Q."/>
            <person name="Li Y."/>
            <person name="Zhou Q."/>
            <person name="Bi G."/>
            <person name="Li C."/>
            <person name="Du R."/>
            <person name="Wang X."/>
            <person name="Sun T."/>
            <person name="Guo L."/>
            <person name="Liang H."/>
            <person name="Lu P."/>
            <person name="Wu Y."/>
            <person name="Zhang Z."/>
            <person name="Ro D.K."/>
            <person name="Shang Y."/>
            <person name="Huang S."/>
            <person name="Yan J."/>
        </authorList>
    </citation>
    <scope>NUCLEOTIDE SEQUENCE [LARGE SCALE GENOMIC DNA]</scope>
    <source>
        <strain evidence="1">Ta-2019</strain>
    </source>
</reference>
<organism evidence="1 2">
    <name type="scientific">Taxus chinensis</name>
    <name type="common">Chinese yew</name>
    <name type="synonym">Taxus wallichiana var. chinensis</name>
    <dbReference type="NCBI Taxonomy" id="29808"/>
    <lineage>
        <taxon>Eukaryota</taxon>
        <taxon>Viridiplantae</taxon>
        <taxon>Streptophyta</taxon>
        <taxon>Embryophyta</taxon>
        <taxon>Tracheophyta</taxon>
        <taxon>Spermatophyta</taxon>
        <taxon>Pinopsida</taxon>
        <taxon>Pinidae</taxon>
        <taxon>Conifers II</taxon>
        <taxon>Cupressales</taxon>
        <taxon>Taxaceae</taxon>
        <taxon>Taxus</taxon>
    </lineage>
</organism>
<dbReference type="EMBL" id="JAHRHJ020000002">
    <property type="protein sequence ID" value="KAH9325970.1"/>
    <property type="molecule type" value="Genomic_DNA"/>
</dbReference>
<keyword evidence="2" id="KW-1185">Reference proteome</keyword>
<name>A0AA38LKL4_TAXCH</name>
<dbReference type="InterPro" id="IPR023213">
    <property type="entry name" value="CAT-like_dom_sf"/>
</dbReference>
<gene>
    <name evidence="1" type="ORF">KI387_006148</name>
</gene>